<evidence type="ECO:0000259" key="2">
    <source>
        <dbReference type="Pfam" id="PF00339"/>
    </source>
</evidence>
<gene>
    <name evidence="3" type="ORF">ACEWY4_012174</name>
</gene>
<comment type="caution">
    <text evidence="3">The sequence shown here is derived from an EMBL/GenBank/DDBJ whole genome shotgun (WGS) entry which is preliminary data.</text>
</comment>
<dbReference type="PANTHER" id="PTHR11188:SF135">
    <property type="entry name" value="ARRESTIN DOMAIN CONTAINING 3-LIKE-RELATED"/>
    <property type="match status" value="1"/>
</dbReference>
<name>A0ABD1JZT2_9TELE</name>
<evidence type="ECO:0000256" key="1">
    <source>
        <dbReference type="ARBA" id="ARBA00005298"/>
    </source>
</evidence>
<organism evidence="3 4">
    <name type="scientific">Coilia grayii</name>
    <name type="common">Gray's grenadier anchovy</name>
    <dbReference type="NCBI Taxonomy" id="363190"/>
    <lineage>
        <taxon>Eukaryota</taxon>
        <taxon>Metazoa</taxon>
        <taxon>Chordata</taxon>
        <taxon>Craniata</taxon>
        <taxon>Vertebrata</taxon>
        <taxon>Euteleostomi</taxon>
        <taxon>Actinopterygii</taxon>
        <taxon>Neopterygii</taxon>
        <taxon>Teleostei</taxon>
        <taxon>Clupei</taxon>
        <taxon>Clupeiformes</taxon>
        <taxon>Clupeoidei</taxon>
        <taxon>Engraulidae</taxon>
        <taxon>Coilinae</taxon>
        <taxon>Coilia</taxon>
    </lineage>
</organism>
<dbReference type="InterPro" id="IPR011021">
    <property type="entry name" value="Arrestin-like_N"/>
</dbReference>
<accession>A0ABD1JZT2</accession>
<keyword evidence="4" id="KW-1185">Reference proteome</keyword>
<dbReference type="InterPro" id="IPR014752">
    <property type="entry name" value="Arrestin-like_C"/>
</dbReference>
<dbReference type="Proteomes" id="UP001591681">
    <property type="component" value="Unassembled WGS sequence"/>
</dbReference>
<protein>
    <recommendedName>
        <fullName evidence="2">Arrestin-like N-terminal domain-containing protein</fullName>
    </recommendedName>
</protein>
<feature type="domain" description="Arrestin-like N-terminal" evidence="2">
    <location>
        <begin position="11"/>
        <end position="166"/>
    </location>
</feature>
<sequence>MCTEIRRISVSYDPINASNTFSSSDCISGRVTLEVEKETKIKSFLVKAKGKASVMWTEHYGTTMFVYHDKETCFKLEHFFIQEKKSIEKDGFSLLQDQSSEMYSDVVPPGCHVYSLFKYHSSKDMPSSFKGSVGKVVYFLEAKLNRSMRLSAKDKVEFKYLSKTDMRVPDMKKAQFGNAEKNLKFLNSGSISVNASINSMKYYFGRCQSYLPCCKPNNTNL</sequence>
<reference evidence="3 4" key="1">
    <citation type="submission" date="2024-09" db="EMBL/GenBank/DDBJ databases">
        <title>A chromosome-level genome assembly of Gray's grenadier anchovy, Coilia grayii.</title>
        <authorList>
            <person name="Fu Z."/>
        </authorList>
    </citation>
    <scope>NUCLEOTIDE SEQUENCE [LARGE SCALE GENOMIC DNA]</scope>
    <source>
        <strain evidence="3">G4</strain>
        <tissue evidence="3">Muscle</tissue>
    </source>
</reference>
<dbReference type="GO" id="GO:0007399">
    <property type="term" value="P:nervous system development"/>
    <property type="evidence" value="ECO:0007669"/>
    <property type="project" value="UniProtKB-ARBA"/>
</dbReference>
<comment type="similarity">
    <text evidence="1">Belongs to the arrestin family.</text>
</comment>
<dbReference type="EMBL" id="JBHFQA010000010">
    <property type="protein sequence ID" value="KAL2092376.1"/>
    <property type="molecule type" value="Genomic_DNA"/>
</dbReference>
<dbReference type="SUPFAM" id="SSF81296">
    <property type="entry name" value="E set domains"/>
    <property type="match status" value="1"/>
</dbReference>
<dbReference type="AlphaFoldDB" id="A0ABD1JZT2"/>
<dbReference type="InterPro" id="IPR014756">
    <property type="entry name" value="Ig_E-set"/>
</dbReference>
<proteinExistence type="inferred from homology"/>
<evidence type="ECO:0000313" key="4">
    <source>
        <dbReference type="Proteomes" id="UP001591681"/>
    </source>
</evidence>
<dbReference type="Pfam" id="PF00339">
    <property type="entry name" value="Arrestin_N"/>
    <property type="match status" value="1"/>
</dbReference>
<dbReference type="InterPro" id="IPR050357">
    <property type="entry name" value="Arrestin_domain-protein"/>
</dbReference>
<dbReference type="PANTHER" id="PTHR11188">
    <property type="entry name" value="ARRESTIN DOMAIN CONTAINING PROTEIN"/>
    <property type="match status" value="1"/>
</dbReference>
<evidence type="ECO:0000313" key="3">
    <source>
        <dbReference type="EMBL" id="KAL2092376.1"/>
    </source>
</evidence>
<dbReference type="Gene3D" id="2.60.40.640">
    <property type="match status" value="1"/>
</dbReference>